<comment type="caution">
    <text evidence="1">The sequence shown here is derived from an EMBL/GenBank/DDBJ whole genome shotgun (WGS) entry which is preliminary data.</text>
</comment>
<dbReference type="EMBL" id="JAPIUZ010000017">
    <property type="protein sequence ID" value="MCX2564806.1"/>
    <property type="molecule type" value="Genomic_DNA"/>
</dbReference>
<evidence type="ECO:0000313" key="2">
    <source>
        <dbReference type="Proteomes" id="UP001301152"/>
    </source>
</evidence>
<proteinExistence type="predicted"/>
<name>A0ABT3QHQ2_9PROT</name>
<keyword evidence="2" id="KW-1185">Reference proteome</keyword>
<organism evidence="1 2">
    <name type="scientific">Acetobacter thailandicus</name>
    <dbReference type="NCBI Taxonomy" id="1502842"/>
    <lineage>
        <taxon>Bacteria</taxon>
        <taxon>Pseudomonadati</taxon>
        <taxon>Pseudomonadota</taxon>
        <taxon>Alphaproteobacteria</taxon>
        <taxon>Acetobacterales</taxon>
        <taxon>Acetobacteraceae</taxon>
        <taxon>Acetobacter</taxon>
    </lineage>
</organism>
<sequence length="50" mass="5270">MKETGYDLSELKPEVSGKNAACSGDFPQAGSTEHQIIVQISGSLEKEMGA</sequence>
<gene>
    <name evidence="1" type="ORF">OQ497_12785</name>
</gene>
<accession>A0ABT3QHQ2</accession>
<protein>
    <submittedName>
        <fullName evidence="1">Uncharacterized protein</fullName>
    </submittedName>
</protein>
<dbReference type="Proteomes" id="UP001301152">
    <property type="component" value="Unassembled WGS sequence"/>
</dbReference>
<evidence type="ECO:0000313" key="1">
    <source>
        <dbReference type="EMBL" id="MCX2564806.1"/>
    </source>
</evidence>
<reference evidence="1 2" key="1">
    <citation type="submission" date="2022-11" db="EMBL/GenBank/DDBJ databases">
        <title>Genome sequencing of Acetobacter type strain.</title>
        <authorList>
            <person name="Heo J."/>
            <person name="Lee D."/>
            <person name="Han B.-H."/>
            <person name="Hong S.-B."/>
            <person name="Kwon S.-W."/>
        </authorList>
    </citation>
    <scope>NUCLEOTIDE SEQUENCE [LARGE SCALE GENOMIC DNA]</scope>
    <source>
        <strain evidence="1 2">KACC 21253</strain>
    </source>
</reference>
<dbReference type="RefSeq" id="WP_173560442.1">
    <property type="nucleotide sequence ID" value="NZ_JAPIUZ010000017.1"/>
</dbReference>